<name>A0A3Q0HBP3_ALLSI</name>
<evidence type="ECO:0000256" key="7">
    <source>
        <dbReference type="ARBA" id="ARBA00040827"/>
    </source>
</evidence>
<keyword evidence="4" id="KW-0805">Transcription regulation</keyword>
<protein>
    <recommendedName>
        <fullName evidence="7">Protein ripply3</fullName>
    </recommendedName>
</protein>
<dbReference type="Pfam" id="PF14998">
    <property type="entry name" value="Ripply"/>
    <property type="match status" value="1"/>
</dbReference>
<dbReference type="PANTHER" id="PTHR16770:SF4">
    <property type="entry name" value="PROTEIN RIPPLY3"/>
    <property type="match status" value="1"/>
</dbReference>
<feature type="region of interest" description="Disordered" evidence="8">
    <location>
        <begin position="113"/>
        <end position="132"/>
    </location>
</feature>
<keyword evidence="3" id="KW-0217">Developmental protein</keyword>
<dbReference type="GO" id="GO:0000122">
    <property type="term" value="P:negative regulation of transcription by RNA polymerase II"/>
    <property type="evidence" value="ECO:0007669"/>
    <property type="project" value="TreeGrafter"/>
</dbReference>
<comment type="similarity">
    <text evidence="2">Belongs to the ripply family.</text>
</comment>
<evidence type="ECO:0000313" key="9">
    <source>
        <dbReference type="Proteomes" id="UP000189705"/>
    </source>
</evidence>
<dbReference type="GeneID" id="112551371"/>
<evidence type="ECO:0000256" key="6">
    <source>
        <dbReference type="ARBA" id="ARBA00023242"/>
    </source>
</evidence>
<keyword evidence="6" id="KW-0539">Nucleus</keyword>
<evidence type="ECO:0000256" key="4">
    <source>
        <dbReference type="ARBA" id="ARBA00023015"/>
    </source>
</evidence>
<proteinExistence type="inferred from homology"/>
<dbReference type="GO" id="GO:0005634">
    <property type="term" value="C:nucleus"/>
    <property type="evidence" value="ECO:0007669"/>
    <property type="project" value="UniProtKB-SubCell"/>
</dbReference>
<dbReference type="AlphaFoldDB" id="A0A3Q0HBP3"/>
<evidence type="ECO:0000256" key="8">
    <source>
        <dbReference type="SAM" id="MobiDB-lite"/>
    </source>
</evidence>
<organism evidence="9 10">
    <name type="scientific">Alligator sinensis</name>
    <name type="common">Chinese alligator</name>
    <dbReference type="NCBI Taxonomy" id="38654"/>
    <lineage>
        <taxon>Eukaryota</taxon>
        <taxon>Metazoa</taxon>
        <taxon>Chordata</taxon>
        <taxon>Craniata</taxon>
        <taxon>Vertebrata</taxon>
        <taxon>Euteleostomi</taxon>
        <taxon>Archelosauria</taxon>
        <taxon>Archosauria</taxon>
        <taxon>Crocodylia</taxon>
        <taxon>Alligatoridae</taxon>
        <taxon>Alligatorinae</taxon>
        <taxon>Alligator</taxon>
    </lineage>
</organism>
<dbReference type="InterPro" id="IPR028127">
    <property type="entry name" value="Ripply_fam"/>
</dbReference>
<evidence type="ECO:0000256" key="1">
    <source>
        <dbReference type="ARBA" id="ARBA00004123"/>
    </source>
</evidence>
<feature type="compositionally biased region" description="Acidic residues" evidence="8">
    <location>
        <begin position="115"/>
        <end position="124"/>
    </location>
</feature>
<evidence type="ECO:0000256" key="5">
    <source>
        <dbReference type="ARBA" id="ARBA00023163"/>
    </source>
</evidence>
<gene>
    <name evidence="10" type="primary">RIPPLY3</name>
</gene>
<dbReference type="Proteomes" id="UP000189705">
    <property type="component" value="Unplaced"/>
</dbReference>
<reference evidence="10" key="1">
    <citation type="submission" date="2025-08" db="UniProtKB">
        <authorList>
            <consortium name="RefSeq"/>
        </authorList>
    </citation>
    <scope>IDENTIFICATION</scope>
</reference>
<dbReference type="KEGG" id="asn:112551371"/>
<sequence length="132" mass="15390">MENAASDHSLQARVTHICHYSRDMQMQLLHLREQSESSLTLWRPWISTARDVQLTRSQGMPGDQRNFRSKGALGFQHPVSRLYLPKSKSKKYLHNIGETVLSSFPVQATIHFYNDDTDSEDEEDKERTELYH</sequence>
<dbReference type="InParanoid" id="A0A3Q0HBP3"/>
<accession>A0A3Q0HBP3</accession>
<evidence type="ECO:0000256" key="3">
    <source>
        <dbReference type="ARBA" id="ARBA00022473"/>
    </source>
</evidence>
<keyword evidence="9" id="KW-1185">Reference proteome</keyword>
<evidence type="ECO:0000313" key="10">
    <source>
        <dbReference type="RefSeq" id="XP_025067855.1"/>
    </source>
</evidence>
<keyword evidence="5" id="KW-0804">Transcription</keyword>
<dbReference type="PANTHER" id="PTHR16770">
    <property type="entry name" value="PROTEIN RIPPLY-LIKE"/>
    <property type="match status" value="1"/>
</dbReference>
<dbReference type="GO" id="GO:0009880">
    <property type="term" value="P:embryonic pattern specification"/>
    <property type="evidence" value="ECO:0007669"/>
    <property type="project" value="TreeGrafter"/>
</dbReference>
<dbReference type="CTD" id="53820"/>
<dbReference type="RefSeq" id="XP_025067855.1">
    <property type="nucleotide sequence ID" value="XM_025212070.1"/>
</dbReference>
<comment type="subcellular location">
    <subcellularLocation>
        <location evidence="1">Nucleus</location>
    </subcellularLocation>
</comment>
<evidence type="ECO:0000256" key="2">
    <source>
        <dbReference type="ARBA" id="ARBA00006944"/>
    </source>
</evidence>